<evidence type="ECO:0000313" key="6">
    <source>
        <dbReference type="EMBL" id="SYW77759.1"/>
    </source>
</evidence>
<feature type="compositionally biased region" description="Low complexity" evidence="3">
    <location>
        <begin position="482"/>
        <end position="493"/>
    </location>
</feature>
<dbReference type="OrthoDB" id="432528at2759"/>
<feature type="compositionally biased region" description="Low complexity" evidence="3">
    <location>
        <begin position="1115"/>
        <end position="1126"/>
    </location>
</feature>
<feature type="compositionally biased region" description="Polar residues" evidence="3">
    <location>
        <begin position="472"/>
        <end position="481"/>
    </location>
</feature>
<feature type="region of interest" description="Disordered" evidence="3">
    <location>
        <begin position="274"/>
        <end position="301"/>
    </location>
</feature>
<dbReference type="SUPFAM" id="SSF117281">
    <property type="entry name" value="Kelch motif"/>
    <property type="match status" value="2"/>
</dbReference>
<organism evidence="5 7">
    <name type="scientific">Ustilago bromivora</name>
    <dbReference type="NCBI Taxonomy" id="307758"/>
    <lineage>
        <taxon>Eukaryota</taxon>
        <taxon>Fungi</taxon>
        <taxon>Dikarya</taxon>
        <taxon>Basidiomycota</taxon>
        <taxon>Ustilaginomycotina</taxon>
        <taxon>Ustilaginomycetes</taxon>
        <taxon>Ustilaginales</taxon>
        <taxon>Ustilaginaceae</taxon>
        <taxon>Ustilago</taxon>
    </lineage>
</organism>
<gene>
    <name evidence="6" type="ORF">UBRO2_01951</name>
    <name evidence="5" type="ORF">UBRO_07680</name>
</gene>
<feature type="compositionally biased region" description="Low complexity" evidence="3">
    <location>
        <begin position="933"/>
        <end position="950"/>
    </location>
</feature>
<proteinExistence type="predicted"/>
<dbReference type="Gene3D" id="2.120.10.80">
    <property type="entry name" value="Kelch-type beta propeller"/>
    <property type="match status" value="2"/>
</dbReference>
<dbReference type="EMBL" id="LT558132">
    <property type="protein sequence ID" value="SAM85112.1"/>
    <property type="molecule type" value="Genomic_DNA"/>
</dbReference>
<feature type="region of interest" description="Disordered" evidence="3">
    <location>
        <begin position="1089"/>
        <end position="1149"/>
    </location>
</feature>
<evidence type="ECO:0000313" key="7">
    <source>
        <dbReference type="Proteomes" id="UP000179920"/>
    </source>
</evidence>
<dbReference type="PANTHER" id="PTHR46093:SF18">
    <property type="entry name" value="FIBRONECTIN TYPE-III DOMAIN-CONTAINING PROTEIN"/>
    <property type="match status" value="1"/>
</dbReference>
<reference evidence="6" key="3">
    <citation type="submission" date="2018-08" db="EMBL/GenBank/DDBJ databases">
        <authorList>
            <person name="Guldener U."/>
        </authorList>
    </citation>
    <scope>NUCLEOTIDE SEQUENCE</scope>
    <source>
        <strain evidence="6">UB2</strain>
    </source>
</reference>
<dbReference type="EMBL" id="ULHB01000027">
    <property type="protein sequence ID" value="SYW77759.1"/>
    <property type="molecule type" value="Genomic_DNA"/>
</dbReference>
<feature type="region of interest" description="Disordered" evidence="3">
    <location>
        <begin position="739"/>
        <end position="777"/>
    </location>
</feature>
<evidence type="ECO:0000256" key="3">
    <source>
        <dbReference type="SAM" id="MobiDB-lite"/>
    </source>
</evidence>
<evidence type="ECO:0000256" key="1">
    <source>
        <dbReference type="ARBA" id="ARBA00022441"/>
    </source>
</evidence>
<evidence type="ECO:0000313" key="5">
    <source>
        <dbReference type="EMBL" id="SAM85112.1"/>
    </source>
</evidence>
<evidence type="ECO:0000256" key="2">
    <source>
        <dbReference type="ARBA" id="ARBA00022737"/>
    </source>
</evidence>
<feature type="chain" id="PRO_5038218789" description="Galactose oxidase" evidence="4">
    <location>
        <begin position="38"/>
        <end position="1174"/>
    </location>
</feature>
<feature type="region of interest" description="Disordered" evidence="3">
    <location>
        <begin position="400"/>
        <end position="493"/>
    </location>
</feature>
<feature type="compositionally biased region" description="Polar residues" evidence="3">
    <location>
        <begin position="1014"/>
        <end position="1025"/>
    </location>
</feature>
<feature type="compositionally biased region" description="Polar residues" evidence="3">
    <location>
        <begin position="897"/>
        <end position="916"/>
    </location>
</feature>
<feature type="compositionally biased region" description="Polar residues" evidence="3">
    <location>
        <begin position="1033"/>
        <end position="1047"/>
    </location>
</feature>
<evidence type="ECO:0000256" key="4">
    <source>
        <dbReference type="SAM" id="SignalP"/>
    </source>
</evidence>
<reference evidence="7" key="2">
    <citation type="submission" date="2016-04" db="EMBL/GenBank/DDBJ databases">
        <authorList>
            <person name="Guldener U."/>
            <person name="Guldener U."/>
        </authorList>
    </citation>
    <scope>NUCLEOTIDE SEQUENCE [LARGE SCALE GENOMIC DNA]</scope>
    <source>
        <strain evidence="7">UB2112</strain>
    </source>
</reference>
<protein>
    <recommendedName>
        <fullName evidence="9">Galactose oxidase</fullName>
    </recommendedName>
</protein>
<keyword evidence="2" id="KW-0677">Repeat</keyword>
<sequence>MVALLPSRSASIPRATPLTRTTTSLLLTLALISAVSAQTATGSLPARWGQASALVGSLFLVQGGKTQGTTGGGYTYDSAPSDAQMYALDLSSGFPLSSPPWQAVSVEADQIAPPAVSFHTISPLNSTSLLLFGGDGSPMLPIQTRNDSAYLLHLGGSASNRTVNYQTVPTTWNQPMRRLYHTSETNGRGQILILGGQKADGSQILLDEQWSIDTSATSPTFQLASPSPPGSLVGSTSTMLSDATLLLLGGLDPSGQLQSMQNLYTYSTRSRTWSQTTTTTTASSSNQTLPARQTSGTSAAFPAPRRDHIAVSLPNQRVFIQGGANADLSAVYSDAWILDWSVNPPVWTQLESTGGPGARYAHSAVAYGRQVLISFGWSGANAAPTALYVFDASTLLASTSTQGSWSGGSWSSTTYTPDPEVTRPSTPASSSGSSSGSSSNGSSSSSGGSSAPSSDSNNSPDSNGSDTSSGSFPTNPGTSGNHGSAHADGASDGAKAGATIGALLGAGLIVGVGYAAYRRRSLNNYRRYGDASVGLLGLGGGRGAGPDDDDYLMEKGEYHRPYHRTEGGGAPLTGGVGYGRKRGRSESAAWTAANVGHAMEGSGPHFRQRIAILAGRGKRDTHVAPRVDMLADEGDGNSLFRPQHPQERSHLYNDQDEEDLDSPPWNVHQLREHSYAQVGEEDLSLGDLGRLPHHDDREAMGEHDMCSPFEDRPEESRTEGIALMSGSAHEYGKLADRQVGGYEGHSDDDGRSDFDFGPSIQSHDTASKSDVPSSSKSYDVLATGGMVSFSDASHGRRSAQGSIKRSPTWWDRFMGNSLLERTASGRFLTGPNANVPIRDPAPPPVSGLEAITESPRSRDVSEANPNQAQDPFADSDQPHMDQMGRRLPTQGEEPYPSHSQGRSLSSIGSARTNASSHFELRLRGMDVIQRVPTSSSRRTQSTTRTGSTMSDTDSEQALSRGPTLLRPKNVASSEALGEEDTPESLVWRPEDITHPQAGLEDLQEEQTEDLAQTSYPGVQSSSPPLSWSRAGQRKSNVSETPSITPLTTKRARLNPAMVSPLFPSTQPRLTAPVPTVAAPNASVRDKVKAFESQSSTTPENASIWTASLSSAKSRTFGTTDTETGDTSAEAMERATSPSSTATGSRRGGKKAKYYIHGLVPKAQLFVANPDGSDS</sequence>
<feature type="compositionally biased region" description="Low complexity" evidence="3">
    <location>
        <begin position="400"/>
        <end position="414"/>
    </location>
</feature>
<feature type="compositionally biased region" description="Polar residues" evidence="3">
    <location>
        <begin position="289"/>
        <end position="298"/>
    </location>
</feature>
<feature type="region of interest" description="Disordered" evidence="3">
    <location>
        <begin position="827"/>
        <end position="1076"/>
    </location>
</feature>
<accession>A0A1K0GAV8</accession>
<keyword evidence="1" id="KW-0880">Kelch repeat</keyword>
<dbReference type="AlphaFoldDB" id="A0A1K0GAV8"/>
<evidence type="ECO:0008006" key="9">
    <source>
        <dbReference type="Google" id="ProtNLM"/>
    </source>
</evidence>
<reference evidence="5" key="1">
    <citation type="submission" date="2016-04" db="EMBL/GenBank/DDBJ databases">
        <authorList>
            <person name="Evans L.H."/>
            <person name="Alamgir A."/>
            <person name="Owens N."/>
            <person name="Weber N.D."/>
            <person name="Virtaneva K."/>
            <person name="Barbian K."/>
            <person name="Babar A."/>
            <person name="Rosenke K."/>
        </authorList>
    </citation>
    <scope>NUCLEOTIDE SEQUENCE</scope>
    <source>
        <strain evidence="5">UB2112</strain>
    </source>
</reference>
<feature type="compositionally biased region" description="Basic and acidic residues" evidence="3">
    <location>
        <begin position="744"/>
        <end position="754"/>
    </location>
</feature>
<dbReference type="PANTHER" id="PTHR46093">
    <property type="entry name" value="ACYL-COA-BINDING DOMAIN-CONTAINING PROTEIN 5"/>
    <property type="match status" value="1"/>
</dbReference>
<dbReference type="Proteomes" id="UP000658997">
    <property type="component" value="Unassembled WGS sequence"/>
</dbReference>
<feature type="compositionally biased region" description="Low complexity" evidence="3">
    <location>
        <begin position="424"/>
        <end position="471"/>
    </location>
</feature>
<feature type="compositionally biased region" description="Low complexity" evidence="3">
    <location>
        <begin position="274"/>
        <end position="288"/>
    </location>
</feature>
<dbReference type="Proteomes" id="UP000179920">
    <property type="component" value="Chromosome XVI"/>
</dbReference>
<evidence type="ECO:0000313" key="8">
    <source>
        <dbReference type="Proteomes" id="UP000658997"/>
    </source>
</evidence>
<feature type="compositionally biased region" description="Basic and acidic residues" evidence="3">
    <location>
        <begin position="690"/>
        <end position="717"/>
    </location>
</feature>
<name>A0A1K0GAV8_9BASI</name>
<keyword evidence="8" id="KW-1185">Reference proteome</keyword>
<dbReference type="InterPro" id="IPR015915">
    <property type="entry name" value="Kelch-typ_b-propeller"/>
</dbReference>
<feature type="compositionally biased region" description="Low complexity" evidence="3">
    <location>
        <begin position="768"/>
        <end position="777"/>
    </location>
</feature>
<feature type="region of interest" description="Disordered" evidence="3">
    <location>
        <begin position="681"/>
        <end position="717"/>
    </location>
</feature>
<feature type="compositionally biased region" description="Polar residues" evidence="3">
    <location>
        <begin position="1091"/>
        <end position="1113"/>
    </location>
</feature>
<keyword evidence="4" id="KW-0732">Signal</keyword>
<feature type="signal peptide" evidence="4">
    <location>
        <begin position="1"/>
        <end position="37"/>
    </location>
</feature>